<dbReference type="Pfam" id="PF02485">
    <property type="entry name" value="Branch"/>
    <property type="match status" value="1"/>
</dbReference>
<comment type="subcellular location">
    <subcellularLocation>
        <location evidence="2">Endoplasmic reticulum membrane</location>
        <topology evidence="2">Single-pass type II membrane protein</topology>
    </subcellularLocation>
    <subcellularLocation>
        <location evidence="1">Golgi apparatus membrane</location>
        <topology evidence="1">Single-pass type II membrane protein</topology>
    </subcellularLocation>
</comment>
<reference evidence="15 16" key="1">
    <citation type="submission" date="2015-04" db="EMBL/GenBank/DDBJ databases">
        <title>Taxonomic description and genome sequence of Bacillus campisalis sp. nov., a novel member of the genus Bacillus isolated from solar saltern.</title>
        <authorList>
            <person name="Mathan Kumar R."/>
            <person name="Kaur G."/>
            <person name="Kumar A."/>
            <person name="Singh N.K."/>
            <person name="Kaur N."/>
            <person name="Kumar N."/>
            <person name="Mayilraj S."/>
        </authorList>
    </citation>
    <scope>NUCLEOTIDE SEQUENCE [LARGE SCALE GENOMIC DNA]</scope>
    <source>
        <strain evidence="15 16">SA2-6</strain>
    </source>
</reference>
<dbReference type="InterPro" id="IPR043538">
    <property type="entry name" value="XYLT"/>
</dbReference>
<evidence type="ECO:0000256" key="4">
    <source>
        <dbReference type="ARBA" id="ARBA00022679"/>
    </source>
</evidence>
<keyword evidence="11" id="KW-0472">Membrane</keyword>
<dbReference type="OrthoDB" id="7943907at2"/>
<evidence type="ECO:0000256" key="2">
    <source>
        <dbReference type="ARBA" id="ARBA00004648"/>
    </source>
</evidence>
<keyword evidence="9" id="KW-1133">Transmembrane helix</keyword>
<keyword evidence="12" id="KW-1015">Disulfide bond</keyword>
<evidence type="ECO:0000256" key="7">
    <source>
        <dbReference type="ARBA" id="ARBA00022824"/>
    </source>
</evidence>
<organism evidence="15 16">
    <name type="scientific">Mesobacillus campisalis</name>
    <dbReference type="NCBI Taxonomy" id="1408103"/>
    <lineage>
        <taxon>Bacteria</taxon>
        <taxon>Bacillati</taxon>
        <taxon>Bacillota</taxon>
        <taxon>Bacilli</taxon>
        <taxon>Bacillales</taxon>
        <taxon>Bacillaceae</taxon>
        <taxon>Mesobacillus</taxon>
    </lineage>
</organism>
<dbReference type="GO" id="GO:0046872">
    <property type="term" value="F:metal ion binding"/>
    <property type="evidence" value="ECO:0007669"/>
    <property type="project" value="UniProtKB-KW"/>
</dbReference>
<dbReference type="Proteomes" id="UP000034166">
    <property type="component" value="Unassembled WGS sequence"/>
</dbReference>
<evidence type="ECO:0000256" key="11">
    <source>
        <dbReference type="ARBA" id="ARBA00023136"/>
    </source>
</evidence>
<accession>A0A0M2SR12</accession>
<proteinExistence type="predicted"/>
<evidence type="ECO:0000256" key="6">
    <source>
        <dbReference type="ARBA" id="ARBA00022723"/>
    </source>
</evidence>
<dbReference type="RefSeq" id="WP_046525224.1">
    <property type="nucleotide sequence ID" value="NZ_LAYY01000026.1"/>
</dbReference>
<dbReference type="InterPro" id="IPR003406">
    <property type="entry name" value="Glyco_trans_14"/>
</dbReference>
<protein>
    <recommendedName>
        <fullName evidence="14">Peptide O-xylosyltransferase</fullName>
    </recommendedName>
</protein>
<keyword evidence="7" id="KW-0256">Endoplasmic reticulum</keyword>
<dbReference type="PANTHER" id="PTHR46025">
    <property type="entry name" value="XYLOSYLTRANSFERASE OXT"/>
    <property type="match status" value="1"/>
</dbReference>
<keyword evidence="8" id="KW-0735">Signal-anchor</keyword>
<sequence>MDSALQTAFILQVHKNPEQVNRFIDQLIGSGIADVYIHIDKKSLEKFKGRILTGPHVKILDQSVDCEWGDISQVDATLMLVREVLASGTPYDFVCLRSGQDLLVKEGFKGFLSETRGKAFFTYRKMGRHELGLMKINWPKVVRKRYTTAHPVRLYRRLLLSLYRKGINIFPNRNWWPNDFSFYKGSQWFSIPLGAAQYMMDFLETNEWYYNYFKNTLVPDESFFHTLLMNSPYKEDVMNNNLYFFKWGEDLSDRNSPQNLEKDDIPLIEGSGQFFARKFDEETDSAVVDYFSSKVRFEHIKKLVHSR</sequence>
<dbReference type="AlphaFoldDB" id="A0A0M2SR12"/>
<dbReference type="PATRIC" id="fig|1408103.3.peg.4073"/>
<evidence type="ECO:0000256" key="12">
    <source>
        <dbReference type="ARBA" id="ARBA00023157"/>
    </source>
</evidence>
<keyword evidence="16" id="KW-1185">Reference proteome</keyword>
<evidence type="ECO:0000256" key="13">
    <source>
        <dbReference type="ARBA" id="ARBA00023180"/>
    </source>
</evidence>
<gene>
    <name evidence="15" type="ORF">WQ57_18390</name>
</gene>
<dbReference type="GO" id="GO:0015012">
    <property type="term" value="P:heparan sulfate proteoglycan biosynthetic process"/>
    <property type="evidence" value="ECO:0007669"/>
    <property type="project" value="TreeGrafter"/>
</dbReference>
<dbReference type="EMBL" id="LAYY01000026">
    <property type="protein sequence ID" value="KKK36618.1"/>
    <property type="molecule type" value="Genomic_DNA"/>
</dbReference>
<name>A0A0M2SR12_9BACI</name>
<keyword evidence="5" id="KW-0812">Transmembrane</keyword>
<evidence type="ECO:0000256" key="10">
    <source>
        <dbReference type="ARBA" id="ARBA00023034"/>
    </source>
</evidence>
<keyword evidence="4" id="KW-0808">Transferase</keyword>
<evidence type="ECO:0000256" key="5">
    <source>
        <dbReference type="ARBA" id="ARBA00022692"/>
    </source>
</evidence>
<dbReference type="GO" id="GO:0050650">
    <property type="term" value="P:chondroitin sulfate proteoglycan biosynthetic process"/>
    <property type="evidence" value="ECO:0007669"/>
    <property type="project" value="TreeGrafter"/>
</dbReference>
<evidence type="ECO:0000313" key="15">
    <source>
        <dbReference type="EMBL" id="KKK36618.1"/>
    </source>
</evidence>
<evidence type="ECO:0000313" key="16">
    <source>
        <dbReference type="Proteomes" id="UP000034166"/>
    </source>
</evidence>
<evidence type="ECO:0000256" key="14">
    <source>
        <dbReference type="ARBA" id="ARBA00042865"/>
    </source>
</evidence>
<keyword evidence="6" id="KW-0479">Metal-binding</keyword>
<evidence type="ECO:0000256" key="3">
    <source>
        <dbReference type="ARBA" id="ARBA00022676"/>
    </source>
</evidence>
<evidence type="ECO:0000256" key="9">
    <source>
        <dbReference type="ARBA" id="ARBA00022989"/>
    </source>
</evidence>
<dbReference type="PANTHER" id="PTHR46025:SF3">
    <property type="entry name" value="XYLOSYLTRANSFERASE OXT"/>
    <property type="match status" value="1"/>
</dbReference>
<evidence type="ECO:0000256" key="1">
    <source>
        <dbReference type="ARBA" id="ARBA00004323"/>
    </source>
</evidence>
<comment type="caution">
    <text evidence="15">The sequence shown here is derived from an EMBL/GenBank/DDBJ whole genome shotgun (WGS) entry which is preliminary data.</text>
</comment>
<keyword evidence="3" id="KW-0328">Glycosyltransferase</keyword>
<keyword evidence="13" id="KW-0325">Glycoprotein</keyword>
<evidence type="ECO:0000256" key="8">
    <source>
        <dbReference type="ARBA" id="ARBA00022968"/>
    </source>
</evidence>
<dbReference type="GO" id="GO:0016020">
    <property type="term" value="C:membrane"/>
    <property type="evidence" value="ECO:0007669"/>
    <property type="project" value="InterPro"/>
</dbReference>
<keyword evidence="10" id="KW-0333">Golgi apparatus</keyword>
<dbReference type="GO" id="GO:0030158">
    <property type="term" value="F:protein xylosyltransferase activity"/>
    <property type="evidence" value="ECO:0007669"/>
    <property type="project" value="InterPro"/>
</dbReference>